<dbReference type="SUPFAM" id="SSF53448">
    <property type="entry name" value="Nucleotide-diphospho-sugar transferases"/>
    <property type="match status" value="1"/>
</dbReference>
<evidence type="ECO:0000313" key="2">
    <source>
        <dbReference type="EMBL" id="VYT05029.1"/>
    </source>
</evidence>
<organism evidence="2">
    <name type="scientific">Blautia glucerasea</name>
    <dbReference type="NCBI Taxonomy" id="536633"/>
    <lineage>
        <taxon>Bacteria</taxon>
        <taxon>Bacillati</taxon>
        <taxon>Bacillota</taxon>
        <taxon>Clostridia</taxon>
        <taxon>Lachnospirales</taxon>
        <taxon>Lachnospiraceae</taxon>
        <taxon>Blautia</taxon>
    </lineage>
</organism>
<keyword evidence="2" id="KW-0328">Glycosyltransferase</keyword>
<dbReference type="Gene3D" id="3.90.550.10">
    <property type="entry name" value="Spore Coat Polysaccharide Biosynthesis Protein SpsA, Chain A"/>
    <property type="match status" value="1"/>
</dbReference>
<dbReference type="GO" id="GO:0016758">
    <property type="term" value="F:hexosyltransferase activity"/>
    <property type="evidence" value="ECO:0007669"/>
    <property type="project" value="UniProtKB-ARBA"/>
</dbReference>
<dbReference type="CDD" id="cd00761">
    <property type="entry name" value="Glyco_tranf_GTA_type"/>
    <property type="match status" value="1"/>
</dbReference>
<protein>
    <submittedName>
        <fullName evidence="2">Glycosyltransferase EpsH</fullName>
        <ecNumber evidence="2">2.4.-.-</ecNumber>
    </submittedName>
</protein>
<dbReference type="AlphaFoldDB" id="A0A6N2TJD8"/>
<dbReference type="PANTHER" id="PTHR22916:SF3">
    <property type="entry name" value="UDP-GLCNAC:BETAGAL BETA-1,3-N-ACETYLGLUCOSAMINYLTRANSFERASE-LIKE PROTEIN 1"/>
    <property type="match status" value="1"/>
</dbReference>
<dbReference type="EMBL" id="CACRST010000014">
    <property type="protein sequence ID" value="VYT05029.1"/>
    <property type="molecule type" value="Genomic_DNA"/>
</dbReference>
<evidence type="ECO:0000259" key="1">
    <source>
        <dbReference type="Pfam" id="PF00535"/>
    </source>
</evidence>
<gene>
    <name evidence="2" type="primary">epsH_1</name>
    <name evidence="2" type="ORF">BGLFYP119_01606</name>
</gene>
<sequence length="327" mass="39016">MEKNPKVSVIMPIYNSSEFLRDGLDSILKQTLADIEIICVDDGSKDNSLEILREYEKKDSRIRVIAQENQGAGAARNHGISYAKGEYLSFLDSDDFFERDMLKDAYDAAHAAEADVCVFDADLFDHTTKEYKPCTWAFRRQYFPDHQPFSPLEEEVRDNIFRMFNGWPWDKLYRREFVERIHLEYQNLRTTNDMFFVFIGLARAKKIVTVDKVLVHQRVNVKTSLSRTREKSWNCFYTALLAMQEELKRCRLYERLEKAFVNWALNFSLWQLNTMEGEAFNKTYNLLKREGFERLDITRHDRSYFFNSKEYLQFLKVFTTPREKYER</sequence>
<dbReference type="Pfam" id="PF00535">
    <property type="entry name" value="Glycos_transf_2"/>
    <property type="match status" value="1"/>
</dbReference>
<accession>A0A6N2TJD8</accession>
<dbReference type="RefSeq" id="WP_156354083.1">
    <property type="nucleotide sequence ID" value="NZ_CACRST010000014.1"/>
</dbReference>
<dbReference type="InterPro" id="IPR029044">
    <property type="entry name" value="Nucleotide-diphossugar_trans"/>
</dbReference>
<reference evidence="2" key="1">
    <citation type="submission" date="2019-11" db="EMBL/GenBank/DDBJ databases">
        <authorList>
            <person name="Feng L."/>
        </authorList>
    </citation>
    <scope>NUCLEOTIDE SEQUENCE</scope>
    <source>
        <strain evidence="2">BgluceraseaLFYP119</strain>
    </source>
</reference>
<keyword evidence="2" id="KW-0808">Transferase</keyword>
<dbReference type="EC" id="2.4.-.-" evidence="2"/>
<proteinExistence type="predicted"/>
<name>A0A6N2TJD8_9FIRM</name>
<dbReference type="InterPro" id="IPR001173">
    <property type="entry name" value="Glyco_trans_2-like"/>
</dbReference>
<dbReference type="PANTHER" id="PTHR22916">
    <property type="entry name" value="GLYCOSYLTRANSFERASE"/>
    <property type="match status" value="1"/>
</dbReference>
<feature type="domain" description="Glycosyltransferase 2-like" evidence="1">
    <location>
        <begin position="8"/>
        <end position="178"/>
    </location>
</feature>